<gene>
    <name evidence="8" type="primary">N_204</name>
    <name evidence="8" type="ORF">CK203_054326</name>
</gene>
<keyword evidence="4" id="KW-0520">NAD</keyword>
<evidence type="ECO:0000313" key="8">
    <source>
        <dbReference type="EMBL" id="RVW77904.1"/>
    </source>
</evidence>
<dbReference type="SUPFAM" id="SSF52200">
    <property type="entry name" value="Toll/Interleukin receptor TIR domain"/>
    <property type="match status" value="1"/>
</dbReference>
<dbReference type="GO" id="GO:0043068">
    <property type="term" value="P:positive regulation of programmed cell death"/>
    <property type="evidence" value="ECO:0007669"/>
    <property type="project" value="UniProtKB-ARBA"/>
</dbReference>
<evidence type="ECO:0000256" key="6">
    <source>
        <dbReference type="ARBA" id="ARBA00061488"/>
    </source>
</evidence>
<comment type="caution">
    <text evidence="8">The sequence shown here is derived from an EMBL/GenBank/DDBJ whole genome shotgun (WGS) entry which is preliminary data.</text>
</comment>
<proteinExistence type="inferred from homology"/>
<dbReference type="Proteomes" id="UP000288805">
    <property type="component" value="Unassembled WGS sequence"/>
</dbReference>
<reference evidence="8 9" key="1">
    <citation type="journal article" date="2018" name="PLoS Genet.">
        <title>Population sequencing reveals clonal diversity and ancestral inbreeding in the grapevine cultivar Chardonnay.</title>
        <authorList>
            <person name="Roach M.J."/>
            <person name="Johnson D.L."/>
            <person name="Bohlmann J."/>
            <person name="van Vuuren H.J."/>
            <person name="Jones S.J."/>
            <person name="Pretorius I.S."/>
            <person name="Schmidt S.A."/>
            <person name="Borneman A.R."/>
        </authorList>
    </citation>
    <scope>NUCLEOTIDE SEQUENCE [LARGE SCALE GENOMIC DNA]</scope>
    <source>
        <strain evidence="9">cv. Chardonnay</strain>
        <tissue evidence="8">Leaf</tissue>
    </source>
</reference>
<feature type="domain" description="TIR" evidence="7">
    <location>
        <begin position="10"/>
        <end position="159"/>
    </location>
</feature>
<evidence type="ECO:0000259" key="7">
    <source>
        <dbReference type="PROSITE" id="PS50104"/>
    </source>
</evidence>
<evidence type="ECO:0000256" key="5">
    <source>
        <dbReference type="ARBA" id="ARBA00023242"/>
    </source>
</evidence>
<evidence type="ECO:0000256" key="2">
    <source>
        <dbReference type="ARBA" id="ARBA00004496"/>
    </source>
</evidence>
<dbReference type="GO" id="GO:0005634">
    <property type="term" value="C:nucleus"/>
    <property type="evidence" value="ECO:0007669"/>
    <property type="project" value="UniProtKB-SubCell"/>
</dbReference>
<dbReference type="InterPro" id="IPR035897">
    <property type="entry name" value="Toll_tir_struct_dom_sf"/>
</dbReference>
<dbReference type="SMART" id="SM00255">
    <property type="entry name" value="TIR"/>
    <property type="match status" value="1"/>
</dbReference>
<dbReference type="InterPro" id="IPR000157">
    <property type="entry name" value="TIR_dom"/>
</dbReference>
<protein>
    <submittedName>
        <fullName evidence="8">TMV resistance protein N</fullName>
    </submittedName>
</protein>
<dbReference type="PANTHER" id="PTHR32009:SF139">
    <property type="entry name" value="TOLL-INTERLEUKIN-RESISTANCE (TIR) DOMAIN FAMILY PROTEIN"/>
    <property type="match status" value="1"/>
</dbReference>
<dbReference type="GO" id="GO:0005737">
    <property type="term" value="C:cytoplasm"/>
    <property type="evidence" value="ECO:0007669"/>
    <property type="project" value="UniProtKB-SubCell"/>
</dbReference>
<name>A0A438H029_VITVI</name>
<sequence>MAAASSSCQGSYDVFLNFRGKDTRNGFTAHLYEALCNKEIRTFMDADKIVKGEEISASLVTAMDKSMLCIVVLSKNYASSTWCLDELVQILKCKNAKKQTVLPIFYNVNPSDVREQKGSFAKAFAKLEEKFKEKMERVHIWKHEPMLIKEIIQHISDALINRSSKDVEAIVRVDSHLQVKERIPVPNIPTVPSIGERSEIPVTSKRKINQVKETDIGGSRDAMEEYSLEIMDSDISTSLTIGQRSEVPLTSKRKIEKMKETKITHTSHLSFVNLLSSPVGLDDSRLPSSSPPFISPPTSPTTSLLREYAMFVCTPPSSPPSSPVNPGIHWP</sequence>
<dbReference type="EMBL" id="QGNW01000305">
    <property type="protein sequence ID" value="RVW77904.1"/>
    <property type="molecule type" value="Genomic_DNA"/>
</dbReference>
<organism evidence="8 9">
    <name type="scientific">Vitis vinifera</name>
    <name type="common">Grape</name>
    <dbReference type="NCBI Taxonomy" id="29760"/>
    <lineage>
        <taxon>Eukaryota</taxon>
        <taxon>Viridiplantae</taxon>
        <taxon>Streptophyta</taxon>
        <taxon>Embryophyta</taxon>
        <taxon>Tracheophyta</taxon>
        <taxon>Spermatophyta</taxon>
        <taxon>Magnoliopsida</taxon>
        <taxon>eudicotyledons</taxon>
        <taxon>Gunneridae</taxon>
        <taxon>Pentapetalae</taxon>
        <taxon>rosids</taxon>
        <taxon>Vitales</taxon>
        <taxon>Vitaceae</taxon>
        <taxon>Viteae</taxon>
        <taxon>Vitis</taxon>
    </lineage>
</organism>
<evidence type="ECO:0000256" key="3">
    <source>
        <dbReference type="ARBA" id="ARBA00022490"/>
    </source>
</evidence>
<dbReference type="FunFam" id="3.40.50.10140:FF:000007">
    <property type="entry name" value="Disease resistance protein (TIR-NBS-LRR class)"/>
    <property type="match status" value="1"/>
</dbReference>
<keyword evidence="3" id="KW-0963">Cytoplasm</keyword>
<dbReference type="Gene3D" id="3.40.50.10140">
    <property type="entry name" value="Toll/interleukin-1 receptor homology (TIR) domain"/>
    <property type="match status" value="1"/>
</dbReference>
<comment type="similarity">
    <text evidence="6">Belongs to the disease resistance TIR-NB-LRR family.</text>
</comment>
<dbReference type="PANTHER" id="PTHR32009">
    <property type="entry name" value="TMV RESISTANCE PROTEIN N-LIKE"/>
    <property type="match status" value="1"/>
</dbReference>
<dbReference type="Pfam" id="PF01582">
    <property type="entry name" value="TIR"/>
    <property type="match status" value="1"/>
</dbReference>
<comment type="subcellular location">
    <subcellularLocation>
        <location evidence="2">Cytoplasm</location>
    </subcellularLocation>
    <subcellularLocation>
        <location evidence="1">Nucleus</location>
    </subcellularLocation>
</comment>
<accession>A0A438H029</accession>
<keyword evidence="5" id="KW-0539">Nucleus</keyword>
<evidence type="ECO:0000256" key="4">
    <source>
        <dbReference type="ARBA" id="ARBA00023027"/>
    </source>
</evidence>
<evidence type="ECO:0000256" key="1">
    <source>
        <dbReference type="ARBA" id="ARBA00004123"/>
    </source>
</evidence>
<dbReference type="AlphaFoldDB" id="A0A438H029"/>
<dbReference type="PROSITE" id="PS50104">
    <property type="entry name" value="TIR"/>
    <property type="match status" value="1"/>
</dbReference>
<dbReference type="GO" id="GO:0007165">
    <property type="term" value="P:signal transduction"/>
    <property type="evidence" value="ECO:0007669"/>
    <property type="project" value="InterPro"/>
</dbReference>
<evidence type="ECO:0000313" key="9">
    <source>
        <dbReference type="Proteomes" id="UP000288805"/>
    </source>
</evidence>
<dbReference type="GO" id="GO:0050832">
    <property type="term" value="P:defense response to fungus"/>
    <property type="evidence" value="ECO:0007669"/>
    <property type="project" value="UniProtKB-ARBA"/>
</dbReference>